<evidence type="ECO:0000256" key="1">
    <source>
        <dbReference type="ARBA" id="ARBA00022723"/>
    </source>
</evidence>
<evidence type="ECO:0000313" key="7">
    <source>
        <dbReference type="Proteomes" id="UP000015103"/>
    </source>
</evidence>
<dbReference type="EnsemblMetazoa" id="RPRC003982-RA">
    <property type="protein sequence ID" value="RPRC003982-PA"/>
    <property type="gene ID" value="RPRC003982"/>
</dbReference>
<evidence type="ECO:0000259" key="5">
    <source>
        <dbReference type="PROSITE" id="PS50157"/>
    </source>
</evidence>
<dbReference type="HOGENOM" id="CLU_895205_0_0_1"/>
<organism evidence="6 7">
    <name type="scientific">Rhodnius prolixus</name>
    <name type="common">Triatomid bug</name>
    <dbReference type="NCBI Taxonomy" id="13249"/>
    <lineage>
        <taxon>Eukaryota</taxon>
        <taxon>Metazoa</taxon>
        <taxon>Ecdysozoa</taxon>
        <taxon>Arthropoda</taxon>
        <taxon>Hexapoda</taxon>
        <taxon>Insecta</taxon>
        <taxon>Pterygota</taxon>
        <taxon>Neoptera</taxon>
        <taxon>Paraneoptera</taxon>
        <taxon>Hemiptera</taxon>
        <taxon>Heteroptera</taxon>
        <taxon>Panheteroptera</taxon>
        <taxon>Cimicomorpha</taxon>
        <taxon>Reduviidae</taxon>
        <taxon>Triatominae</taxon>
        <taxon>Rhodnius</taxon>
    </lineage>
</organism>
<dbReference type="InParanoid" id="T1HIV9"/>
<dbReference type="GO" id="GO:0008270">
    <property type="term" value="F:zinc ion binding"/>
    <property type="evidence" value="ECO:0007669"/>
    <property type="project" value="UniProtKB-KW"/>
</dbReference>
<name>T1HIV9_RHOPR</name>
<protein>
    <submittedName>
        <fullName evidence="6">C2H2-type domain-containing protein</fullName>
    </submittedName>
</protein>
<sequence>MDESFNSFILEFRNAIGDHNYNTSVGYQMVRLHPEETKGDISPSNSPREEVTTSSDVDESDYKDFTVNRSTGSCTNSKSSVAIIYPCYLCNYETYRSTSLVAHLRQHTQGNLTLETERFQIGKFMCSTCDFKTRWLSSLKEHEEKVHFNSNSNSNNVENNNNHNKGGPFICKNCGYLAEKLDAIGTHMSCHFTSTNVFGNIVPSFPCCLCEFVSRQLDELQTHFSKMHSIGQQSDKKLTVSVASTGCIINNYEPNGNSNEMISHIKKEEEEDLLEYPCDYCNHRSPSIHLWRDHMEAHGGVLEISLGSMEH</sequence>
<dbReference type="PROSITE" id="PS50157">
    <property type="entry name" value="ZINC_FINGER_C2H2_2"/>
    <property type="match status" value="1"/>
</dbReference>
<evidence type="ECO:0000256" key="4">
    <source>
        <dbReference type="ARBA" id="ARBA00022833"/>
    </source>
</evidence>
<dbReference type="RefSeq" id="XP_073978785.1">
    <property type="nucleotide sequence ID" value="XM_074122684.1"/>
</dbReference>
<dbReference type="AlphaFoldDB" id="T1HIV9"/>
<dbReference type="PANTHER" id="PTHR24408">
    <property type="entry name" value="ZINC FINGER PROTEIN"/>
    <property type="match status" value="1"/>
</dbReference>
<keyword evidence="7" id="KW-1185">Reference proteome</keyword>
<dbReference type="GO" id="GO:0043565">
    <property type="term" value="F:sequence-specific DNA binding"/>
    <property type="evidence" value="ECO:0007669"/>
    <property type="project" value="TreeGrafter"/>
</dbReference>
<dbReference type="Proteomes" id="UP000015103">
    <property type="component" value="Unassembled WGS sequence"/>
</dbReference>
<keyword evidence="4" id="KW-0862">Zinc</keyword>
<dbReference type="RefSeq" id="XP_073978784.1">
    <property type="nucleotide sequence ID" value="XM_074122683.1"/>
</dbReference>
<accession>T1HIV9</accession>
<feature type="domain" description="C2H2-type" evidence="5">
    <location>
        <begin position="85"/>
        <end position="112"/>
    </location>
</feature>
<dbReference type="GO" id="GO:0005634">
    <property type="term" value="C:nucleus"/>
    <property type="evidence" value="ECO:0007669"/>
    <property type="project" value="TreeGrafter"/>
</dbReference>
<evidence type="ECO:0000256" key="3">
    <source>
        <dbReference type="ARBA" id="ARBA00022771"/>
    </source>
</evidence>
<keyword evidence="1" id="KW-0479">Metal-binding</keyword>
<keyword evidence="2" id="KW-0677">Repeat</keyword>
<dbReference type="PANTHER" id="PTHR24408:SF58">
    <property type="entry name" value="TRANSCRIPTION FACTOR (TFIIIA), PUTATIVE (AFU_ORTHOLOGUE AFUA_1G05150)-RELATED"/>
    <property type="match status" value="1"/>
</dbReference>
<dbReference type="GeneID" id="141451377"/>
<keyword evidence="3" id="KW-0863">Zinc-finger</keyword>
<dbReference type="SMART" id="SM00355">
    <property type="entry name" value="ZnF_C2H2"/>
    <property type="match status" value="5"/>
</dbReference>
<proteinExistence type="predicted"/>
<dbReference type="EMBL" id="ACPB03009648">
    <property type="status" value="NOT_ANNOTATED_CDS"/>
    <property type="molecule type" value="Genomic_DNA"/>
</dbReference>
<dbReference type="Gene3D" id="3.30.160.60">
    <property type="entry name" value="Classic Zinc Finger"/>
    <property type="match status" value="2"/>
</dbReference>
<dbReference type="VEuPathDB" id="VectorBase:RPRC003982"/>
<reference evidence="6" key="1">
    <citation type="submission" date="2015-05" db="UniProtKB">
        <authorList>
            <consortium name="EnsemblMetazoa"/>
        </authorList>
    </citation>
    <scope>IDENTIFICATION</scope>
</reference>
<dbReference type="InterPro" id="IPR013087">
    <property type="entry name" value="Znf_C2H2_type"/>
</dbReference>
<dbReference type="GO" id="GO:0000981">
    <property type="term" value="F:DNA-binding transcription factor activity, RNA polymerase II-specific"/>
    <property type="evidence" value="ECO:0007669"/>
    <property type="project" value="TreeGrafter"/>
</dbReference>
<evidence type="ECO:0000256" key="2">
    <source>
        <dbReference type="ARBA" id="ARBA00022737"/>
    </source>
</evidence>
<evidence type="ECO:0000313" key="6">
    <source>
        <dbReference type="EnsemblMetazoa" id="RPRC003982-PA"/>
    </source>
</evidence>